<name>A0ABR3F4T8_9AGAR</name>
<dbReference type="GO" id="GO:0004411">
    <property type="term" value="F:homogentisate 1,2-dioxygenase activity"/>
    <property type="evidence" value="ECO:0007669"/>
    <property type="project" value="UniProtKB-EC"/>
</dbReference>
<organism evidence="1 2">
    <name type="scientific">Marasmius crinis-equi</name>
    <dbReference type="NCBI Taxonomy" id="585013"/>
    <lineage>
        <taxon>Eukaryota</taxon>
        <taxon>Fungi</taxon>
        <taxon>Dikarya</taxon>
        <taxon>Basidiomycota</taxon>
        <taxon>Agaricomycotina</taxon>
        <taxon>Agaricomycetes</taxon>
        <taxon>Agaricomycetidae</taxon>
        <taxon>Agaricales</taxon>
        <taxon>Marasmiineae</taxon>
        <taxon>Marasmiaceae</taxon>
        <taxon>Marasmius</taxon>
    </lineage>
</organism>
<accession>A0ABR3F4T8</accession>
<dbReference type="InterPro" id="IPR014710">
    <property type="entry name" value="RmlC-like_jellyroll"/>
</dbReference>
<comment type="caution">
    <text evidence="1">The sequence shown here is derived from an EMBL/GenBank/DDBJ whole genome shotgun (WGS) entry which is preliminary data.</text>
</comment>
<keyword evidence="2" id="KW-1185">Reference proteome</keyword>
<dbReference type="Proteomes" id="UP001465976">
    <property type="component" value="Unassembled WGS sequence"/>
</dbReference>
<feature type="non-terminal residue" evidence="1">
    <location>
        <position position="1"/>
    </location>
</feature>
<dbReference type="Gene3D" id="2.60.120.10">
    <property type="entry name" value="Jelly Rolls"/>
    <property type="match status" value="1"/>
</dbReference>
<dbReference type="EMBL" id="JBAHYK010000992">
    <property type="protein sequence ID" value="KAL0570115.1"/>
    <property type="molecule type" value="Genomic_DNA"/>
</dbReference>
<keyword evidence="1" id="KW-0560">Oxidoreductase</keyword>
<dbReference type="EC" id="1.13.11.5" evidence="1"/>
<gene>
    <name evidence="1" type="primary">ADI1_10</name>
    <name evidence="1" type="ORF">V5O48_011853</name>
</gene>
<sequence>FLINNDGAFMDFEDPINNKWIRIELTTGDFISAPAGIVFRAGISPESLKTVSSLVALKMPAGNLEALFAAKHFVVGKDAEKYRSEYIKALQE</sequence>
<evidence type="ECO:0000313" key="1">
    <source>
        <dbReference type="EMBL" id="KAL0570115.1"/>
    </source>
</evidence>
<proteinExistence type="predicted"/>
<evidence type="ECO:0000313" key="2">
    <source>
        <dbReference type="Proteomes" id="UP001465976"/>
    </source>
</evidence>
<keyword evidence="1" id="KW-0223">Dioxygenase</keyword>
<reference evidence="1 2" key="1">
    <citation type="submission" date="2024-02" db="EMBL/GenBank/DDBJ databases">
        <title>A draft genome for the cacao thread blight pathogen Marasmius crinis-equi.</title>
        <authorList>
            <person name="Cohen S.P."/>
            <person name="Baruah I.K."/>
            <person name="Amoako-Attah I."/>
            <person name="Bukari Y."/>
            <person name="Meinhardt L.W."/>
            <person name="Bailey B.A."/>
        </authorList>
    </citation>
    <scope>NUCLEOTIDE SEQUENCE [LARGE SCALE GENOMIC DNA]</scope>
    <source>
        <strain evidence="1 2">GH-76</strain>
    </source>
</reference>
<protein>
    <submittedName>
        <fullName evidence="1">1,2-dihydroxy-3-keto-5-methylthiopentene dioxygenase</fullName>
        <ecNumber evidence="1">1.13.11.5</ecNumber>
    </submittedName>
</protein>